<dbReference type="Proteomes" id="UP001369815">
    <property type="component" value="Unassembled WGS sequence"/>
</dbReference>
<protein>
    <recommendedName>
        <fullName evidence="1">SET domain-containing protein</fullName>
    </recommendedName>
</protein>
<name>A0AAX6MGC4_9PEZI</name>
<dbReference type="EMBL" id="JBANMG010000006">
    <property type="protein sequence ID" value="KAK6951758.1"/>
    <property type="molecule type" value="Genomic_DNA"/>
</dbReference>
<accession>A0AAX6MGC4</accession>
<dbReference type="CDD" id="cd20071">
    <property type="entry name" value="SET_SMYD"/>
    <property type="match status" value="1"/>
</dbReference>
<comment type="caution">
    <text evidence="2">The sequence shown here is derived from an EMBL/GenBank/DDBJ whole genome shotgun (WGS) entry which is preliminary data.</text>
</comment>
<dbReference type="PANTHER" id="PTHR47332:SF2">
    <property type="entry name" value="SET-6"/>
    <property type="match status" value="1"/>
</dbReference>
<dbReference type="Pfam" id="PF00856">
    <property type="entry name" value="SET"/>
    <property type="match status" value="1"/>
</dbReference>
<evidence type="ECO:0000313" key="3">
    <source>
        <dbReference type="Proteomes" id="UP001369815"/>
    </source>
</evidence>
<reference evidence="2 3" key="1">
    <citation type="journal article" date="2024" name="Front Chem Biol">
        <title>Unveiling the potential of Daldinia eschscholtzii MFLUCC 19-0629 through bioactivity and bioinformatics studies for enhanced sustainable agriculture production.</title>
        <authorList>
            <person name="Brooks S."/>
            <person name="Weaver J.A."/>
            <person name="Klomchit A."/>
            <person name="Alharthi S.A."/>
            <person name="Onlamun T."/>
            <person name="Nurani R."/>
            <person name="Vong T.K."/>
            <person name="Alberti F."/>
            <person name="Greco C."/>
        </authorList>
    </citation>
    <scope>NUCLEOTIDE SEQUENCE [LARGE SCALE GENOMIC DNA]</scope>
    <source>
        <strain evidence="2">MFLUCC 19-0629</strain>
    </source>
</reference>
<dbReference type="SMART" id="SM00317">
    <property type="entry name" value="SET"/>
    <property type="match status" value="1"/>
</dbReference>
<feature type="domain" description="SET" evidence="1">
    <location>
        <begin position="17"/>
        <end position="157"/>
    </location>
</feature>
<evidence type="ECO:0000313" key="2">
    <source>
        <dbReference type="EMBL" id="KAK6951758.1"/>
    </source>
</evidence>
<dbReference type="InterPro" id="IPR053185">
    <property type="entry name" value="SET_domain_protein"/>
</dbReference>
<dbReference type="InterPro" id="IPR046341">
    <property type="entry name" value="SET_dom_sf"/>
</dbReference>
<dbReference type="InterPro" id="IPR001214">
    <property type="entry name" value="SET_dom"/>
</dbReference>
<keyword evidence="3" id="KW-1185">Reference proteome</keyword>
<gene>
    <name evidence="2" type="ORF">Daesc_006281</name>
</gene>
<dbReference type="PANTHER" id="PTHR47332">
    <property type="entry name" value="SET DOMAIN-CONTAINING PROTEIN 5"/>
    <property type="match status" value="1"/>
</dbReference>
<organism evidence="2 3">
    <name type="scientific">Daldinia eschscholtzii</name>
    <dbReference type="NCBI Taxonomy" id="292717"/>
    <lineage>
        <taxon>Eukaryota</taxon>
        <taxon>Fungi</taxon>
        <taxon>Dikarya</taxon>
        <taxon>Ascomycota</taxon>
        <taxon>Pezizomycotina</taxon>
        <taxon>Sordariomycetes</taxon>
        <taxon>Xylariomycetidae</taxon>
        <taxon>Xylariales</taxon>
        <taxon>Hypoxylaceae</taxon>
        <taxon>Daldinia</taxon>
    </lineage>
</organism>
<evidence type="ECO:0000259" key="1">
    <source>
        <dbReference type="PROSITE" id="PS50280"/>
    </source>
</evidence>
<dbReference type="SUPFAM" id="SSF82199">
    <property type="entry name" value="SET domain"/>
    <property type="match status" value="1"/>
</dbReference>
<dbReference type="AlphaFoldDB" id="A0AAX6MGC4"/>
<dbReference type="PROSITE" id="PS50280">
    <property type="entry name" value="SET"/>
    <property type="match status" value="1"/>
</dbReference>
<sequence length="329" mass="37342">MTLTSLAYRRLRIPKDAPFELRPSSPGKGWGGFATRLIKQGEQILKEEPLFVIPKPTQYITNEDLWAAFRRLTPADQGQFLLLRDNAKQPFMMSKEAFAENSFALPAKFGHGLFLVHSRFNHSCLPNATVPASSNDIITLVAIEDIMAGEEITFCYNNDFECKIRCERHKILRFVCNCKACLVGTPFQQLSDVRRRFIRGLIYLTAGAGIDGKSQDSSSSVIADHRLREAADNLSIPLSNRLIYLLLTLYLLEEEGLLDYLMRERFEPPVVVTSSLFQTESNAEIVKTAMAQKTWQGKMLIAFRLYGRHDAADESLPEMLRMLRMLRSA</sequence>
<proteinExistence type="predicted"/>
<dbReference type="Gene3D" id="2.170.270.10">
    <property type="entry name" value="SET domain"/>
    <property type="match status" value="1"/>
</dbReference>